<dbReference type="Proteomes" id="UP000283817">
    <property type="component" value="Unassembled WGS sequence"/>
</dbReference>
<proteinExistence type="predicted"/>
<accession>A0A444I389</accession>
<sequence>MAEVNIWAWWQNALAGTIGPIHDGDPQQGYYRTRFKDRPWEPVAIWFEDGKWHAMRGERQVDASDIWTWCCRNPITYEAYTKAIEGAGWDDEPEAPKMGHNLPADLSPFEALELEFASEKEQAEAFMKKPITTQAEADRAAIWSKRLSTIAKKATDLHKVEKQPHLDAGRNVDNKWRELKEEPDAISKKLKRHMDAFLQEEARKERERQAAARAEADRIQREADAARVAAEKAAARNDNDAAAIAAQNNAIAEAERLAQQAAAAERDAQARNASAGRTGAKVSLRTFVFAEVTDFDALLLALKDRPEIKEVVDTLANRAARSGVELAGMAIRSEQRAA</sequence>
<gene>
    <name evidence="2" type="ORF">EHI47_11510</name>
</gene>
<evidence type="ECO:0000313" key="2">
    <source>
        <dbReference type="EMBL" id="RWX32005.1"/>
    </source>
</evidence>
<reference evidence="2 3" key="1">
    <citation type="submission" date="2019-01" db="EMBL/GenBank/DDBJ databases">
        <title>RHIZO-ID as a novel technology for direct rhizobia identification.</title>
        <authorList>
            <person name="De Meyer S.E."/>
        </authorList>
    </citation>
    <scope>NUCLEOTIDE SEQUENCE [LARGE SCALE GENOMIC DNA]</scope>
    <source>
        <strain evidence="2 3">WSM448</strain>
    </source>
</reference>
<dbReference type="AlphaFoldDB" id="A0A444I389"/>
<evidence type="ECO:0000313" key="3">
    <source>
        <dbReference type="Proteomes" id="UP000283817"/>
    </source>
</evidence>
<dbReference type="EMBL" id="SBHX01000027">
    <property type="protein sequence ID" value="RWX32005.1"/>
    <property type="molecule type" value="Genomic_DNA"/>
</dbReference>
<organism evidence="2 3">
    <name type="scientific">Rhizobium leguminosarum</name>
    <dbReference type="NCBI Taxonomy" id="384"/>
    <lineage>
        <taxon>Bacteria</taxon>
        <taxon>Pseudomonadati</taxon>
        <taxon>Pseudomonadota</taxon>
        <taxon>Alphaproteobacteria</taxon>
        <taxon>Hyphomicrobiales</taxon>
        <taxon>Rhizobiaceae</taxon>
        <taxon>Rhizobium/Agrobacterium group</taxon>
        <taxon>Rhizobium</taxon>
    </lineage>
</organism>
<evidence type="ECO:0000256" key="1">
    <source>
        <dbReference type="SAM" id="Coils"/>
    </source>
</evidence>
<protein>
    <submittedName>
        <fullName evidence="2">Uncharacterized protein</fullName>
    </submittedName>
</protein>
<name>A0A444I389_RHILE</name>
<comment type="caution">
    <text evidence="2">The sequence shown here is derived from an EMBL/GenBank/DDBJ whole genome shotgun (WGS) entry which is preliminary data.</text>
</comment>
<feature type="coiled-coil region" evidence="1">
    <location>
        <begin position="197"/>
        <end position="271"/>
    </location>
</feature>
<keyword evidence="1" id="KW-0175">Coiled coil</keyword>
<dbReference type="RefSeq" id="WP_128410468.1">
    <property type="nucleotide sequence ID" value="NZ_SBHX01000027.1"/>
</dbReference>